<feature type="domain" description="GED" evidence="5">
    <location>
        <begin position="619"/>
        <end position="710"/>
    </location>
</feature>
<proteinExistence type="inferred from homology"/>
<evidence type="ECO:0000256" key="2">
    <source>
        <dbReference type="ARBA" id="ARBA00023134"/>
    </source>
</evidence>
<dbReference type="InterPro" id="IPR030381">
    <property type="entry name" value="G_DYNAMIN_dom"/>
</dbReference>
<dbReference type="InterPro" id="IPR022812">
    <property type="entry name" value="Dynamin"/>
</dbReference>
<accession>A0A7S1YAG6</accession>
<dbReference type="InterPro" id="IPR001401">
    <property type="entry name" value="Dynamin_GTPase"/>
</dbReference>
<dbReference type="Pfam" id="PF01031">
    <property type="entry name" value="Dynamin_M"/>
    <property type="match status" value="1"/>
</dbReference>
<dbReference type="EMBL" id="HBGL01003496">
    <property type="protein sequence ID" value="CAD9290343.1"/>
    <property type="molecule type" value="Transcribed_RNA"/>
</dbReference>
<comment type="similarity">
    <text evidence="3">Belongs to the TRAFAC class dynamin-like GTPase superfamily. Dynamin/Fzo/YdjA family.</text>
</comment>
<dbReference type="SUPFAM" id="SSF52540">
    <property type="entry name" value="P-loop containing nucleoside triphosphate hydrolases"/>
    <property type="match status" value="1"/>
</dbReference>
<dbReference type="SMART" id="SM00302">
    <property type="entry name" value="GED"/>
    <property type="match status" value="1"/>
</dbReference>
<dbReference type="PROSITE" id="PS51388">
    <property type="entry name" value="GED"/>
    <property type="match status" value="1"/>
</dbReference>
<dbReference type="InterPro" id="IPR000375">
    <property type="entry name" value="Dynamin_stalk"/>
</dbReference>
<evidence type="ECO:0000313" key="7">
    <source>
        <dbReference type="EMBL" id="CAD9290343.1"/>
    </source>
</evidence>
<evidence type="ECO:0000256" key="4">
    <source>
        <dbReference type="SAM" id="MobiDB-lite"/>
    </source>
</evidence>
<dbReference type="Pfam" id="PF00350">
    <property type="entry name" value="Dynamin_N"/>
    <property type="match status" value="1"/>
</dbReference>
<evidence type="ECO:0000256" key="1">
    <source>
        <dbReference type="ARBA" id="ARBA00022741"/>
    </source>
</evidence>
<dbReference type="CDD" id="cd08771">
    <property type="entry name" value="DLP_1"/>
    <property type="match status" value="1"/>
</dbReference>
<keyword evidence="1 3" id="KW-0547">Nucleotide-binding</keyword>
<reference evidence="7" key="1">
    <citation type="submission" date="2021-01" db="EMBL/GenBank/DDBJ databases">
        <authorList>
            <person name="Corre E."/>
            <person name="Pelletier E."/>
            <person name="Niang G."/>
            <person name="Scheremetjew M."/>
            <person name="Finn R."/>
            <person name="Kale V."/>
            <person name="Holt S."/>
            <person name="Cochrane G."/>
            <person name="Meng A."/>
            <person name="Brown T."/>
            <person name="Cohen L."/>
        </authorList>
    </citation>
    <scope>NUCLEOTIDE SEQUENCE</scope>
    <source>
        <strain evidence="7">ATCC 50979</strain>
    </source>
</reference>
<dbReference type="GO" id="GO:0016020">
    <property type="term" value="C:membrane"/>
    <property type="evidence" value="ECO:0007669"/>
    <property type="project" value="TreeGrafter"/>
</dbReference>
<dbReference type="GO" id="GO:0005874">
    <property type="term" value="C:microtubule"/>
    <property type="evidence" value="ECO:0007669"/>
    <property type="project" value="TreeGrafter"/>
</dbReference>
<dbReference type="GO" id="GO:0005737">
    <property type="term" value="C:cytoplasm"/>
    <property type="evidence" value="ECO:0007669"/>
    <property type="project" value="TreeGrafter"/>
</dbReference>
<name>A0A7S1YAG6_9EUKA</name>
<dbReference type="InterPro" id="IPR027417">
    <property type="entry name" value="P-loop_NTPase"/>
</dbReference>
<dbReference type="AlphaFoldDB" id="A0A7S1YAG6"/>
<dbReference type="SMART" id="SM00053">
    <property type="entry name" value="DYNc"/>
    <property type="match status" value="1"/>
</dbReference>
<dbReference type="PROSITE" id="PS51718">
    <property type="entry name" value="G_DYNAMIN_2"/>
    <property type="match status" value="1"/>
</dbReference>
<evidence type="ECO:0000259" key="6">
    <source>
        <dbReference type="PROSITE" id="PS51718"/>
    </source>
</evidence>
<evidence type="ECO:0000259" key="5">
    <source>
        <dbReference type="PROSITE" id="PS51388"/>
    </source>
</evidence>
<feature type="region of interest" description="Disordered" evidence="4">
    <location>
        <begin position="545"/>
        <end position="593"/>
    </location>
</feature>
<dbReference type="InterPro" id="IPR003130">
    <property type="entry name" value="GED"/>
</dbReference>
<feature type="domain" description="Dynamin-type G" evidence="6">
    <location>
        <begin position="50"/>
        <end position="316"/>
    </location>
</feature>
<dbReference type="InterPro" id="IPR019762">
    <property type="entry name" value="Dynamin_GTPase_CS"/>
</dbReference>
<dbReference type="GO" id="GO:0008017">
    <property type="term" value="F:microtubule binding"/>
    <property type="evidence" value="ECO:0007669"/>
    <property type="project" value="TreeGrafter"/>
</dbReference>
<evidence type="ECO:0008006" key="8">
    <source>
        <dbReference type="Google" id="ProtNLM"/>
    </source>
</evidence>
<dbReference type="FunFam" id="3.40.50.300:FF:001027">
    <property type="entry name" value="dynamin-related protein 3A"/>
    <property type="match status" value="1"/>
</dbReference>
<dbReference type="Gene3D" id="3.40.50.300">
    <property type="entry name" value="P-loop containing nucleotide triphosphate hydrolases"/>
    <property type="match status" value="1"/>
</dbReference>
<keyword evidence="2 3" id="KW-0342">GTP-binding</keyword>
<organism evidence="7">
    <name type="scientific">Sexangularia sp. CB-2014</name>
    <dbReference type="NCBI Taxonomy" id="1486929"/>
    <lineage>
        <taxon>Eukaryota</taxon>
        <taxon>Amoebozoa</taxon>
        <taxon>Tubulinea</taxon>
        <taxon>Elardia</taxon>
        <taxon>Arcellinida</taxon>
        <taxon>Arcellinida incertae sedis</taxon>
        <taxon>Sexangularia</taxon>
    </lineage>
</organism>
<dbReference type="PROSITE" id="PS00410">
    <property type="entry name" value="G_DYNAMIN_1"/>
    <property type="match status" value="1"/>
</dbReference>
<sequence length="736" mass="80676">MSQRVPDPFSSLVPLINQLQDIFTVTGGTLAGNNTNSTSTQSQSAVQELVLELPQIVVVGSQSSGKSSVLEAIVGREFLPRGSGIVTRRPLVLQLVHQDGPEYGTFLHAPNKKFTDFSQIREEIAAETERACPGKGISAAPIALKVYSPDVVQLTLVDLPGMTRVPVGNQPADIEKQIREMILKFISRDNAIILAVTAANSDLANSDALQLARQVDPKGRRTLGVLTKVDIMDKGTDCVEVLEGRVVPLALGYVPVVMRSQEDINQGKTVRKQLADEEAFFERSPAYRRFADQTGVRYLSQTMHQLLLSHIHAFLPTLRHRVNTMLDDAERERAALGSPVTDDEASRNVLILDAISGVSDRFREALFGDGDDVEVKRRRADPSSAAELTTGARLAYVFVDVYGAHLASLSPLTGLTESAIKTALHNAAGTAPSLFIAEPAFDALARRQVGALREPALQCVDLAHEELRRVVARHVLPSARDLDRFRAFRVAISEELMAQLASCAEQAKTMVNALIDVELAHIDTSHPDFQGADDILERMLMESMRENERATDEEGGEGAAPPKASSKKSSKPEPKPPKLKSASKFSMGRRKEEALPKLRKVPNTIRAGSYKTDKEKFEIEVMTTLIVSYFDIVRKKMMDLVPKTIMHFLVRESQRTCQQRLVSVLYRRERIDKYLAEDPALSARRKEFDQLVVTLRQAQVALATFGAGGGAGGGGVGGGGYGRHHDSGMSEFHSLY</sequence>
<dbReference type="PRINTS" id="PR00195">
    <property type="entry name" value="DYNAMIN"/>
</dbReference>
<dbReference type="PANTHER" id="PTHR11566:SF21">
    <property type="entry name" value="DYNAMIN RELATED PROTEIN 1, ISOFORM A"/>
    <property type="match status" value="1"/>
</dbReference>
<dbReference type="Pfam" id="PF02212">
    <property type="entry name" value="GED"/>
    <property type="match status" value="1"/>
</dbReference>
<gene>
    <name evidence="7" type="ORF">SSP0437_LOCUS2683</name>
</gene>
<dbReference type="PANTHER" id="PTHR11566">
    <property type="entry name" value="DYNAMIN"/>
    <property type="match status" value="1"/>
</dbReference>
<dbReference type="Gene3D" id="1.20.120.1240">
    <property type="entry name" value="Dynamin, middle domain"/>
    <property type="match status" value="1"/>
</dbReference>
<dbReference type="GO" id="GO:0005525">
    <property type="term" value="F:GTP binding"/>
    <property type="evidence" value="ECO:0007669"/>
    <property type="project" value="UniProtKB-KW"/>
</dbReference>
<dbReference type="GO" id="GO:0003924">
    <property type="term" value="F:GTPase activity"/>
    <property type="evidence" value="ECO:0007669"/>
    <property type="project" value="InterPro"/>
</dbReference>
<evidence type="ECO:0000256" key="3">
    <source>
        <dbReference type="RuleBase" id="RU003932"/>
    </source>
</evidence>
<dbReference type="InterPro" id="IPR045063">
    <property type="entry name" value="Dynamin_N"/>
</dbReference>
<protein>
    <recommendedName>
        <fullName evidence="8">Dynamin GTPase</fullName>
    </recommendedName>
</protein>
<dbReference type="InterPro" id="IPR020850">
    <property type="entry name" value="GED_dom"/>
</dbReference>